<reference evidence="3 4" key="1">
    <citation type="submission" date="2024-09" db="EMBL/GenBank/DDBJ databases">
        <authorList>
            <person name="Sun Q."/>
            <person name="Mori K."/>
        </authorList>
    </citation>
    <scope>NUCLEOTIDE SEQUENCE [LARGE SCALE GENOMIC DNA]</scope>
    <source>
        <strain evidence="3 4">JCM 4362</strain>
    </source>
</reference>
<keyword evidence="2" id="KW-0732">Signal</keyword>
<evidence type="ECO:0000313" key="4">
    <source>
        <dbReference type="Proteomes" id="UP001589718"/>
    </source>
</evidence>
<organism evidence="3 4">
    <name type="scientific">Streptomyces cremeus</name>
    <dbReference type="NCBI Taxonomy" id="66881"/>
    <lineage>
        <taxon>Bacteria</taxon>
        <taxon>Bacillati</taxon>
        <taxon>Actinomycetota</taxon>
        <taxon>Actinomycetes</taxon>
        <taxon>Kitasatosporales</taxon>
        <taxon>Streptomycetaceae</taxon>
        <taxon>Streptomyces</taxon>
    </lineage>
</organism>
<evidence type="ECO:0000256" key="1">
    <source>
        <dbReference type="SAM" id="MobiDB-lite"/>
    </source>
</evidence>
<evidence type="ECO:0000313" key="3">
    <source>
        <dbReference type="EMBL" id="MFB9521351.1"/>
    </source>
</evidence>
<name>A0ABV5PDU9_STRCM</name>
<evidence type="ECO:0000256" key="2">
    <source>
        <dbReference type="SAM" id="SignalP"/>
    </source>
</evidence>
<dbReference type="Proteomes" id="UP001589718">
    <property type="component" value="Unassembled WGS sequence"/>
</dbReference>
<sequence length="133" mass="13996">MPRRALVRSFPVSVAALGLAVSAVLVPPVAAAAPPSEVPAASGTGSAASAVDPTPPNIICDSGWDLKPGTYFSTSCRPDGWVPYQEYRAVVHCTNGVAYGPWVVPFDAPRRTVSTARCSGGTRTGWDTQWRRP</sequence>
<dbReference type="EMBL" id="JBHMCR010000008">
    <property type="protein sequence ID" value="MFB9521351.1"/>
    <property type="molecule type" value="Genomic_DNA"/>
</dbReference>
<evidence type="ECO:0008006" key="5">
    <source>
        <dbReference type="Google" id="ProtNLM"/>
    </source>
</evidence>
<accession>A0ABV5PDU9</accession>
<feature type="compositionally biased region" description="Low complexity" evidence="1">
    <location>
        <begin position="35"/>
        <end position="50"/>
    </location>
</feature>
<dbReference type="RefSeq" id="WP_345227085.1">
    <property type="nucleotide sequence ID" value="NZ_BAAAXE010000014.1"/>
</dbReference>
<gene>
    <name evidence="3" type="ORF">ACFFTU_15490</name>
</gene>
<feature type="signal peptide" evidence="2">
    <location>
        <begin position="1"/>
        <end position="32"/>
    </location>
</feature>
<proteinExistence type="predicted"/>
<protein>
    <recommendedName>
        <fullName evidence="5">Secreted protein</fullName>
    </recommendedName>
</protein>
<feature type="chain" id="PRO_5046044166" description="Secreted protein" evidence="2">
    <location>
        <begin position="33"/>
        <end position="133"/>
    </location>
</feature>
<comment type="caution">
    <text evidence="3">The sequence shown here is derived from an EMBL/GenBank/DDBJ whole genome shotgun (WGS) entry which is preliminary data.</text>
</comment>
<feature type="region of interest" description="Disordered" evidence="1">
    <location>
        <begin position="35"/>
        <end position="54"/>
    </location>
</feature>
<keyword evidence="4" id="KW-1185">Reference proteome</keyword>